<dbReference type="SUPFAM" id="SSF50494">
    <property type="entry name" value="Trypsin-like serine proteases"/>
    <property type="match status" value="1"/>
</dbReference>
<dbReference type="AlphaFoldDB" id="X1PIH0"/>
<dbReference type="EMBL" id="BARV01015442">
    <property type="protein sequence ID" value="GAI30669.1"/>
    <property type="molecule type" value="Genomic_DNA"/>
</dbReference>
<sequence length="195" mass="20874">RNTVSAGVISGLLRTITATGGGITEQLEEVIQTDAAINKGNSGGPLLNLYGEVIGVNTAMAIGAENIGFAIPINKVKKDITDIKISGRIIYPFLGIRYVLINKALAEENNLSVDYGALIIRGDNSNEPAIIPNSVADEAGLQENDIILELNGIKVDQKNTLAKLILKYKPGDGITLKILREEKEIIIGIVLGEWQ</sequence>
<dbReference type="PANTHER" id="PTHR43343:SF3">
    <property type="entry name" value="PROTEASE DO-LIKE 8, CHLOROPLASTIC"/>
    <property type="match status" value="1"/>
</dbReference>
<dbReference type="Pfam" id="PF13180">
    <property type="entry name" value="PDZ_2"/>
    <property type="match status" value="1"/>
</dbReference>
<dbReference type="PANTHER" id="PTHR43343">
    <property type="entry name" value="PEPTIDASE S12"/>
    <property type="match status" value="1"/>
</dbReference>
<protein>
    <recommendedName>
        <fullName evidence="3">PDZ domain-containing protein</fullName>
    </recommendedName>
</protein>
<dbReference type="GO" id="GO:0004252">
    <property type="term" value="F:serine-type endopeptidase activity"/>
    <property type="evidence" value="ECO:0007669"/>
    <property type="project" value="InterPro"/>
</dbReference>
<proteinExistence type="predicted"/>
<evidence type="ECO:0000256" key="2">
    <source>
        <dbReference type="ARBA" id="ARBA00022801"/>
    </source>
</evidence>
<name>X1PIH0_9ZZZZ</name>
<dbReference type="InterPro" id="IPR009003">
    <property type="entry name" value="Peptidase_S1_PA"/>
</dbReference>
<gene>
    <name evidence="4" type="ORF">S06H3_26683</name>
</gene>
<dbReference type="InterPro" id="IPR051201">
    <property type="entry name" value="Chloro_Bact_Ser_Proteases"/>
</dbReference>
<reference evidence="4" key="1">
    <citation type="journal article" date="2014" name="Front. Microbiol.">
        <title>High frequency of phylogenetically diverse reductive dehalogenase-homologous genes in deep subseafloor sedimentary metagenomes.</title>
        <authorList>
            <person name="Kawai M."/>
            <person name="Futagami T."/>
            <person name="Toyoda A."/>
            <person name="Takaki Y."/>
            <person name="Nishi S."/>
            <person name="Hori S."/>
            <person name="Arai W."/>
            <person name="Tsubouchi T."/>
            <person name="Morono Y."/>
            <person name="Uchiyama I."/>
            <person name="Ito T."/>
            <person name="Fujiyama A."/>
            <person name="Inagaki F."/>
            <person name="Takami H."/>
        </authorList>
    </citation>
    <scope>NUCLEOTIDE SEQUENCE</scope>
    <source>
        <strain evidence="4">Expedition CK06-06</strain>
    </source>
</reference>
<keyword evidence="2" id="KW-0378">Hydrolase</keyword>
<dbReference type="PRINTS" id="PR00834">
    <property type="entry name" value="PROTEASES2C"/>
</dbReference>
<dbReference type="InterPro" id="IPR001940">
    <property type="entry name" value="Peptidase_S1C"/>
</dbReference>
<dbReference type="Gene3D" id="2.30.42.10">
    <property type="match status" value="1"/>
</dbReference>
<dbReference type="InterPro" id="IPR001478">
    <property type="entry name" value="PDZ"/>
</dbReference>
<dbReference type="GO" id="GO:0006508">
    <property type="term" value="P:proteolysis"/>
    <property type="evidence" value="ECO:0007669"/>
    <property type="project" value="UniProtKB-KW"/>
</dbReference>
<feature type="domain" description="PDZ" evidence="3">
    <location>
        <begin position="92"/>
        <end position="182"/>
    </location>
</feature>
<dbReference type="InterPro" id="IPR001254">
    <property type="entry name" value="Trypsin_dom"/>
</dbReference>
<dbReference type="SUPFAM" id="SSF50156">
    <property type="entry name" value="PDZ domain-like"/>
    <property type="match status" value="1"/>
</dbReference>
<dbReference type="Gene3D" id="2.40.10.120">
    <property type="match status" value="1"/>
</dbReference>
<comment type="caution">
    <text evidence="4">The sequence shown here is derived from an EMBL/GenBank/DDBJ whole genome shotgun (WGS) entry which is preliminary data.</text>
</comment>
<evidence type="ECO:0000313" key="4">
    <source>
        <dbReference type="EMBL" id="GAI30669.1"/>
    </source>
</evidence>
<dbReference type="SMART" id="SM00228">
    <property type="entry name" value="PDZ"/>
    <property type="match status" value="1"/>
</dbReference>
<organism evidence="4">
    <name type="scientific">marine sediment metagenome</name>
    <dbReference type="NCBI Taxonomy" id="412755"/>
    <lineage>
        <taxon>unclassified sequences</taxon>
        <taxon>metagenomes</taxon>
        <taxon>ecological metagenomes</taxon>
    </lineage>
</organism>
<feature type="non-terminal residue" evidence="4">
    <location>
        <position position="1"/>
    </location>
</feature>
<keyword evidence="1" id="KW-0645">Protease</keyword>
<accession>X1PIH0</accession>
<evidence type="ECO:0000259" key="3">
    <source>
        <dbReference type="SMART" id="SM00228"/>
    </source>
</evidence>
<dbReference type="Pfam" id="PF00089">
    <property type="entry name" value="Trypsin"/>
    <property type="match status" value="1"/>
</dbReference>
<evidence type="ECO:0000256" key="1">
    <source>
        <dbReference type="ARBA" id="ARBA00022670"/>
    </source>
</evidence>
<dbReference type="InterPro" id="IPR036034">
    <property type="entry name" value="PDZ_sf"/>
</dbReference>